<comment type="caution">
    <text evidence="4">The sequence shown here is derived from an EMBL/GenBank/DDBJ whole genome shotgun (WGS) entry which is preliminary data.</text>
</comment>
<keyword evidence="1" id="KW-1133">Transmembrane helix</keyword>
<evidence type="ECO:0000259" key="3">
    <source>
        <dbReference type="Pfam" id="PF20990"/>
    </source>
</evidence>
<feature type="transmembrane region" description="Helical" evidence="1">
    <location>
        <begin position="527"/>
        <end position="548"/>
    </location>
</feature>
<proteinExistence type="predicted"/>
<name>A0A087BP32_BIFLN</name>
<dbReference type="RefSeq" id="WP_032683217.1">
    <property type="nucleotide sequence ID" value="NZ_JGZA01000004.1"/>
</dbReference>
<dbReference type="Proteomes" id="UP000029024">
    <property type="component" value="Unassembled WGS sequence"/>
</dbReference>
<feature type="domain" description="DUF2207" evidence="2">
    <location>
        <begin position="43"/>
        <end position="276"/>
    </location>
</feature>
<dbReference type="InterPro" id="IPR048389">
    <property type="entry name" value="YciQ-like_C"/>
</dbReference>
<gene>
    <name evidence="4" type="ORF">BLSS_0616</name>
</gene>
<reference evidence="4 5" key="1">
    <citation type="submission" date="2014-03" db="EMBL/GenBank/DDBJ databases">
        <title>Genomics of Bifidobacteria.</title>
        <authorList>
            <person name="Ventura M."/>
            <person name="Milani C."/>
            <person name="Lugli G.A."/>
        </authorList>
    </citation>
    <scope>NUCLEOTIDE SEQUENCE [LARGE SCALE GENOMIC DNA]</scope>
    <source>
        <strain evidence="4 5">LMG 21814</strain>
    </source>
</reference>
<feature type="transmembrane region" description="Helical" evidence="1">
    <location>
        <begin position="319"/>
        <end position="341"/>
    </location>
</feature>
<dbReference type="InterPro" id="IPR018702">
    <property type="entry name" value="DUF2207"/>
</dbReference>
<organism evidence="4 5">
    <name type="scientific">Bifidobacterium longum subsp. suis</name>
    <dbReference type="NCBI Taxonomy" id="1695"/>
    <lineage>
        <taxon>Bacteria</taxon>
        <taxon>Bacillati</taxon>
        <taxon>Actinomycetota</taxon>
        <taxon>Actinomycetes</taxon>
        <taxon>Bifidobacteriales</taxon>
        <taxon>Bifidobacteriaceae</taxon>
        <taxon>Bifidobacterium</taxon>
    </lineage>
</organism>
<accession>A0A087BP32</accession>
<evidence type="ECO:0000313" key="5">
    <source>
        <dbReference type="Proteomes" id="UP000029024"/>
    </source>
</evidence>
<feature type="transmembrane region" description="Helical" evidence="1">
    <location>
        <begin position="554"/>
        <end position="576"/>
    </location>
</feature>
<evidence type="ECO:0000313" key="4">
    <source>
        <dbReference type="EMBL" id="KFI72782.1"/>
    </source>
</evidence>
<evidence type="ECO:0000256" key="1">
    <source>
        <dbReference type="SAM" id="Phobius"/>
    </source>
</evidence>
<dbReference type="Pfam" id="PF09972">
    <property type="entry name" value="DUF2207"/>
    <property type="match status" value="1"/>
</dbReference>
<keyword evidence="1" id="KW-0472">Membrane</keyword>
<feature type="domain" description="Predicted membrane protein YciQ-like C-terminal" evidence="3">
    <location>
        <begin position="353"/>
        <end position="631"/>
    </location>
</feature>
<protein>
    <submittedName>
        <fullName evidence="4">Chaperonin GroEL (HSP60 family)</fullName>
    </submittedName>
</protein>
<evidence type="ECO:0000259" key="2">
    <source>
        <dbReference type="Pfam" id="PF09972"/>
    </source>
</evidence>
<dbReference type="Pfam" id="PF20990">
    <property type="entry name" value="DUF2207_C"/>
    <property type="match status" value="1"/>
</dbReference>
<sequence length="756" mass="81779">MRIRFIRAGIISIVATVVLAVITLAIIGTSAFGDSADLSYRTLDYDVTATANGDLKVTQHIDVKMRERTDSDDNTKPWKQLFQQYTLNSGTLTDISDISVRNVTDGIDYAQQSEPKLPSDVSSDKEWNSDYANHWYVADVSDGSDHPKAYTPGTDGLKPSASATEDDTTVEIGWNIPVTAEADSMKFDVSFTMHDVATKWKDVASFQWEPFGKKNQVPIGTVTGTVHFPNGITGKTSWTWLHTERTSETKRNSDGSYTFTAYNIHNGDYLDVVAAFDAAKAKGIARKGTGNHLKDLKQDEYKQQQRWLDKQRFAARARLVFWIVSIVLGIALCAWGIWAVISSNRRAQYSGSVEYWRDQPGISPASAARLIRVVDPSTRQSDEDRQLTATMLSLAVKKAIAIYPGPSDMYRGIDMSQATPVGLSQMIAADQGKQYAAGITSTIVILPLAIDEAPNAQQLGLSESEDALLNLLIVISQRVGSPVFDLNQMKATCQNWQDGYIELGKFTGACSMEYQRLGATRSVGWQWILPGVLAAVLGFGSLLANSFIGYPVAGLIGLPIFLVGLFCSMAGAMTVLTDQGQDIAGRTLGLKRYMEDFSNFTDRGTADLALWDWYMVYAAAFGISDRVMRELAKAYPQVNDPAWLDANASNSLFYWNYRPYGWYSHRHNGPFDHDAAGQMDLGVGGPAPAYGGTSFAGGFSDLGSQLNSGLADISSTISAAAPSADSGGDFSSFGSGGGSGFGGSFGGSGGGSFGGR</sequence>
<dbReference type="AlphaFoldDB" id="A0A087BP32"/>
<dbReference type="EMBL" id="JGZA01000004">
    <property type="protein sequence ID" value="KFI72782.1"/>
    <property type="molecule type" value="Genomic_DNA"/>
</dbReference>
<keyword evidence="1" id="KW-0812">Transmembrane</keyword>